<organism evidence="1 2">
    <name type="scientific">Eisenbergiella porci</name>
    <dbReference type="NCBI Taxonomy" id="2652274"/>
    <lineage>
        <taxon>Bacteria</taxon>
        <taxon>Bacillati</taxon>
        <taxon>Bacillota</taxon>
        <taxon>Clostridia</taxon>
        <taxon>Lachnospirales</taxon>
        <taxon>Lachnospiraceae</taxon>
        <taxon>Eisenbergiella</taxon>
    </lineage>
</organism>
<comment type="caution">
    <text evidence="1">The sequence shown here is derived from an EMBL/GenBank/DDBJ whole genome shotgun (WGS) entry which is preliminary data.</text>
</comment>
<gene>
    <name evidence="1" type="ORF">FYJ45_12805</name>
</gene>
<dbReference type="AlphaFoldDB" id="A0A6N7W1K1"/>
<protein>
    <submittedName>
        <fullName evidence="1">Uncharacterized protein</fullName>
    </submittedName>
</protein>
<evidence type="ECO:0000313" key="2">
    <source>
        <dbReference type="Proteomes" id="UP000436047"/>
    </source>
</evidence>
<accession>A0A6N7W1K1</accession>
<keyword evidence="2" id="KW-1185">Reference proteome</keyword>
<dbReference type="GeneID" id="86053934"/>
<dbReference type="Proteomes" id="UP000436047">
    <property type="component" value="Unassembled WGS sequence"/>
</dbReference>
<name>A0A6N7W1K1_9FIRM</name>
<reference evidence="1 2" key="1">
    <citation type="submission" date="2019-08" db="EMBL/GenBank/DDBJ databases">
        <title>In-depth cultivation of the pig gut microbiome towards novel bacterial diversity and tailored functional studies.</title>
        <authorList>
            <person name="Wylensek D."/>
            <person name="Hitch T.C.A."/>
            <person name="Clavel T."/>
        </authorList>
    </citation>
    <scope>NUCLEOTIDE SEQUENCE [LARGE SCALE GENOMIC DNA]</scope>
    <source>
        <strain evidence="1 2">WCA-389-WT-23B</strain>
    </source>
</reference>
<proteinExistence type="predicted"/>
<dbReference type="RefSeq" id="WP_154464900.1">
    <property type="nucleotide sequence ID" value="NZ_JAXDZL010000079.1"/>
</dbReference>
<sequence>MENHEYKEIRNEIELVIKEFGLDRSRVSEVSKIAYASILRNVEKKFVLHGRQLHWSNMGLPDGYEYGGKLTEEQIKYAYINGTEYYFDKHRENLYDFYVYQECGTPVDDENVDNTKRQWAYVRWSLKE</sequence>
<dbReference type="EMBL" id="VUMI01000018">
    <property type="protein sequence ID" value="MSS89146.1"/>
    <property type="molecule type" value="Genomic_DNA"/>
</dbReference>
<evidence type="ECO:0000313" key="1">
    <source>
        <dbReference type="EMBL" id="MSS89146.1"/>
    </source>
</evidence>